<dbReference type="Gene3D" id="2.30.30.30">
    <property type="match status" value="1"/>
</dbReference>
<dbReference type="OrthoDB" id="9787731at2"/>
<name>A0A5P6NZ46_9BRAD</name>
<dbReference type="AlphaFoldDB" id="A0A5P6NZ46"/>
<dbReference type="InterPro" id="IPR036735">
    <property type="entry name" value="NGN_dom_sf"/>
</dbReference>
<evidence type="ECO:0000256" key="2">
    <source>
        <dbReference type="ARBA" id="ARBA00023015"/>
    </source>
</evidence>
<dbReference type="Gene3D" id="3.30.70.940">
    <property type="entry name" value="NusG, N-terminal domain"/>
    <property type="match status" value="1"/>
</dbReference>
<dbReference type="EMBL" id="CP044543">
    <property type="protein sequence ID" value="QFI71225.1"/>
    <property type="molecule type" value="Genomic_DNA"/>
</dbReference>
<dbReference type="InterPro" id="IPR006645">
    <property type="entry name" value="NGN-like_dom"/>
</dbReference>
<dbReference type="InterPro" id="IPR014722">
    <property type="entry name" value="Rib_uL2_dom2"/>
</dbReference>
<dbReference type="RefSeq" id="WP_151642135.1">
    <property type="nucleotide sequence ID" value="NZ_CP044543.1"/>
</dbReference>
<evidence type="ECO:0000256" key="1">
    <source>
        <dbReference type="ARBA" id="ARBA00022814"/>
    </source>
</evidence>
<dbReference type="KEGG" id="bbet:F8237_01845"/>
<dbReference type="PANTHER" id="PTHR30265:SF4">
    <property type="entry name" value="KOW MOTIF FAMILY PROTEIN, EXPRESSED"/>
    <property type="match status" value="1"/>
</dbReference>
<sequence>MNDQGEGRMLAVNKMGFQNADGTTGIEGAACPWPRGPRIGKRDGKGWYLLQVKSGAEVKIAEFLKPFGYEVYYPKTMILKRVPLRQMTPSQRKAGAAVSRPHIIPVFPGYPYIQFDLTDERCHQLFSFAGVYGLHCAGDRPVIVDDVYVNHLKSFEDSDTGMIPGSTALADLFAVGDHVRIQDFGPLRGFTAVIEQLPHKLQQQLRDGKLEELDESMCATIAIEIFGRVTLAKAPLSSLESLK</sequence>
<proteinExistence type="predicted"/>
<reference evidence="6" key="1">
    <citation type="submission" date="2019-10" db="EMBL/GenBank/DDBJ databases">
        <title>Complete Genome Sequence of Bradyrhizobium betae type strain PL7HG1T.</title>
        <authorList>
            <person name="Bromfield E.S.P."/>
            <person name="Cloutier S."/>
        </authorList>
    </citation>
    <scope>NUCLEOTIDE SEQUENCE [LARGE SCALE GENOMIC DNA]</scope>
    <source>
        <strain evidence="6">PL7HG1</strain>
    </source>
</reference>
<accession>A0A5P6NZ46</accession>
<dbReference type="InterPro" id="IPR043425">
    <property type="entry name" value="NusG-like"/>
</dbReference>
<protein>
    <recommendedName>
        <fullName evidence="4">NusG-like N-terminal domain-containing protein</fullName>
    </recommendedName>
</protein>
<evidence type="ECO:0000259" key="4">
    <source>
        <dbReference type="SMART" id="SM00738"/>
    </source>
</evidence>
<evidence type="ECO:0000313" key="6">
    <source>
        <dbReference type="Proteomes" id="UP000325641"/>
    </source>
</evidence>
<dbReference type="SMART" id="SM00738">
    <property type="entry name" value="NGN"/>
    <property type="match status" value="1"/>
</dbReference>
<dbReference type="Proteomes" id="UP000325641">
    <property type="component" value="Chromosome"/>
</dbReference>
<gene>
    <name evidence="5" type="ORF">F8237_01845</name>
</gene>
<dbReference type="GO" id="GO:0006354">
    <property type="term" value="P:DNA-templated transcription elongation"/>
    <property type="evidence" value="ECO:0007669"/>
    <property type="project" value="InterPro"/>
</dbReference>
<dbReference type="GO" id="GO:0031564">
    <property type="term" value="P:transcription antitermination"/>
    <property type="evidence" value="ECO:0007669"/>
    <property type="project" value="UniProtKB-KW"/>
</dbReference>
<keyword evidence="3" id="KW-0804">Transcription</keyword>
<dbReference type="SUPFAM" id="SSF82679">
    <property type="entry name" value="N-utilization substance G protein NusG, N-terminal domain"/>
    <property type="match status" value="1"/>
</dbReference>
<keyword evidence="1" id="KW-0889">Transcription antitermination</keyword>
<evidence type="ECO:0000313" key="5">
    <source>
        <dbReference type="EMBL" id="QFI71225.1"/>
    </source>
</evidence>
<dbReference type="CDD" id="cd06091">
    <property type="entry name" value="KOW_NusG"/>
    <property type="match status" value="1"/>
</dbReference>
<evidence type="ECO:0000256" key="3">
    <source>
        <dbReference type="ARBA" id="ARBA00023163"/>
    </source>
</evidence>
<organism evidence="5 6">
    <name type="scientific">Bradyrhizobium betae</name>
    <dbReference type="NCBI Taxonomy" id="244734"/>
    <lineage>
        <taxon>Bacteria</taxon>
        <taxon>Pseudomonadati</taxon>
        <taxon>Pseudomonadota</taxon>
        <taxon>Alphaproteobacteria</taxon>
        <taxon>Hyphomicrobiales</taxon>
        <taxon>Nitrobacteraceae</taxon>
        <taxon>Bradyrhizobium</taxon>
    </lineage>
</organism>
<keyword evidence="2" id="KW-0805">Transcription regulation</keyword>
<dbReference type="Pfam" id="PF02357">
    <property type="entry name" value="NusG"/>
    <property type="match status" value="1"/>
</dbReference>
<dbReference type="PANTHER" id="PTHR30265">
    <property type="entry name" value="RHO-INTERACTING TRANSCRIPTION TERMINATION FACTOR NUSG"/>
    <property type="match status" value="1"/>
</dbReference>
<feature type="domain" description="NusG-like N-terminal" evidence="4">
    <location>
        <begin position="44"/>
        <end position="156"/>
    </location>
</feature>